<accession>A0A067QPG9</accession>
<dbReference type="STRING" id="136037.A0A067QPG9"/>
<dbReference type="InterPro" id="IPR058033">
    <property type="entry name" value="ARM_TBCD_2nd"/>
</dbReference>
<dbReference type="SUPFAM" id="SSF48371">
    <property type="entry name" value="ARM repeat"/>
    <property type="match status" value="1"/>
</dbReference>
<evidence type="ECO:0000313" key="2">
    <source>
        <dbReference type="EMBL" id="KDQ71581.1"/>
    </source>
</evidence>
<dbReference type="Pfam" id="PF25767">
    <property type="entry name" value="ARM_TBCD_2nd"/>
    <property type="match status" value="1"/>
</dbReference>
<organism evidence="2 3">
    <name type="scientific">Zootermopsis nevadensis</name>
    <name type="common">Dampwood termite</name>
    <dbReference type="NCBI Taxonomy" id="136037"/>
    <lineage>
        <taxon>Eukaryota</taxon>
        <taxon>Metazoa</taxon>
        <taxon>Ecdysozoa</taxon>
        <taxon>Arthropoda</taxon>
        <taxon>Hexapoda</taxon>
        <taxon>Insecta</taxon>
        <taxon>Pterygota</taxon>
        <taxon>Neoptera</taxon>
        <taxon>Polyneoptera</taxon>
        <taxon>Dictyoptera</taxon>
        <taxon>Blattodea</taxon>
        <taxon>Blattoidea</taxon>
        <taxon>Termitoidae</taxon>
        <taxon>Termopsidae</taxon>
        <taxon>Zootermopsis</taxon>
    </lineage>
</organism>
<evidence type="ECO:0000259" key="1">
    <source>
        <dbReference type="Pfam" id="PF25767"/>
    </source>
</evidence>
<protein>
    <submittedName>
        <fullName evidence="2">Tubulin-specific chaperone D</fullName>
    </submittedName>
</protein>
<dbReference type="AlphaFoldDB" id="A0A067QPG9"/>
<dbReference type="GO" id="GO:0048487">
    <property type="term" value="F:beta-tubulin binding"/>
    <property type="evidence" value="ECO:0007669"/>
    <property type="project" value="InterPro"/>
</dbReference>
<dbReference type="GO" id="GO:0000226">
    <property type="term" value="P:microtubule cytoskeleton organization"/>
    <property type="evidence" value="ECO:0007669"/>
    <property type="project" value="TreeGrafter"/>
</dbReference>
<dbReference type="InParanoid" id="A0A067QPG9"/>
<dbReference type="GO" id="GO:0007023">
    <property type="term" value="P:post-chaperonin tubulin folding pathway"/>
    <property type="evidence" value="ECO:0007669"/>
    <property type="project" value="InterPro"/>
</dbReference>
<dbReference type="Proteomes" id="UP000027135">
    <property type="component" value="Unassembled WGS sequence"/>
</dbReference>
<dbReference type="PANTHER" id="PTHR12658:SF0">
    <property type="entry name" value="TUBULIN-SPECIFIC CHAPERONE D"/>
    <property type="match status" value="1"/>
</dbReference>
<dbReference type="PANTHER" id="PTHR12658">
    <property type="entry name" value="BETA-TUBULIN COFACTOR D"/>
    <property type="match status" value="1"/>
</dbReference>
<dbReference type="eggNOG" id="KOG1943">
    <property type="taxonomic scope" value="Eukaryota"/>
</dbReference>
<dbReference type="InterPro" id="IPR033162">
    <property type="entry name" value="TBCD"/>
</dbReference>
<evidence type="ECO:0000313" key="3">
    <source>
        <dbReference type="Proteomes" id="UP000027135"/>
    </source>
</evidence>
<feature type="domain" description="Tubulin-folding cofactor D ARM repeats" evidence="1">
    <location>
        <begin position="28"/>
        <end position="97"/>
    </location>
</feature>
<proteinExistence type="predicted"/>
<reference evidence="2 3" key="1">
    <citation type="journal article" date="2014" name="Nat. Commun.">
        <title>Molecular traces of alternative social organization in a termite genome.</title>
        <authorList>
            <person name="Terrapon N."/>
            <person name="Li C."/>
            <person name="Robertson H.M."/>
            <person name="Ji L."/>
            <person name="Meng X."/>
            <person name="Booth W."/>
            <person name="Chen Z."/>
            <person name="Childers C.P."/>
            <person name="Glastad K.M."/>
            <person name="Gokhale K."/>
            <person name="Gowin J."/>
            <person name="Gronenberg W."/>
            <person name="Hermansen R.A."/>
            <person name="Hu H."/>
            <person name="Hunt B.G."/>
            <person name="Huylmans A.K."/>
            <person name="Khalil S.M."/>
            <person name="Mitchell R.D."/>
            <person name="Munoz-Torres M.C."/>
            <person name="Mustard J.A."/>
            <person name="Pan H."/>
            <person name="Reese J.T."/>
            <person name="Scharf M.E."/>
            <person name="Sun F."/>
            <person name="Vogel H."/>
            <person name="Xiao J."/>
            <person name="Yang W."/>
            <person name="Yang Z."/>
            <person name="Yang Z."/>
            <person name="Zhou J."/>
            <person name="Zhu J."/>
            <person name="Brent C.S."/>
            <person name="Elsik C.G."/>
            <person name="Goodisman M.A."/>
            <person name="Liberles D.A."/>
            <person name="Roe R.M."/>
            <person name="Vargo E.L."/>
            <person name="Vilcinskas A."/>
            <person name="Wang J."/>
            <person name="Bornberg-Bauer E."/>
            <person name="Korb J."/>
            <person name="Zhang G."/>
            <person name="Liebig J."/>
        </authorList>
    </citation>
    <scope>NUCLEOTIDE SEQUENCE [LARGE SCALE GENOMIC DNA]</scope>
    <source>
        <tissue evidence="2">Whole organism</tissue>
    </source>
</reference>
<dbReference type="GO" id="GO:0005096">
    <property type="term" value="F:GTPase activator activity"/>
    <property type="evidence" value="ECO:0007669"/>
    <property type="project" value="InterPro"/>
</dbReference>
<dbReference type="EMBL" id="KK853819">
    <property type="protein sequence ID" value="KDQ71581.1"/>
    <property type="molecule type" value="Genomic_DNA"/>
</dbReference>
<keyword evidence="3" id="KW-1185">Reference proteome</keyword>
<sequence>MYDDPGCASVGADIRSAACHACSAFGEGIRRLAGRLREEQADELVGSVLEVFHPPESCEAWHGGCLAVAELCRKGRLPQERLNAIIPIIFQALGYDGPGYA</sequence>
<name>A0A067QPG9_ZOONE</name>
<dbReference type="GO" id="GO:0007021">
    <property type="term" value="P:tubulin complex assembly"/>
    <property type="evidence" value="ECO:0007669"/>
    <property type="project" value="InterPro"/>
</dbReference>
<dbReference type="InterPro" id="IPR016024">
    <property type="entry name" value="ARM-type_fold"/>
</dbReference>
<gene>
    <name evidence="2" type="ORF">L798_08527</name>
</gene>